<dbReference type="InterPro" id="IPR029016">
    <property type="entry name" value="GAF-like_dom_sf"/>
</dbReference>
<evidence type="ECO:0000259" key="1">
    <source>
        <dbReference type="PROSITE" id="PS50883"/>
    </source>
</evidence>
<dbReference type="EMBL" id="JAVREH010000013">
    <property type="protein sequence ID" value="MDT0262041.1"/>
    <property type="molecule type" value="Genomic_DNA"/>
</dbReference>
<dbReference type="Pfam" id="PF00563">
    <property type="entry name" value="EAL"/>
    <property type="match status" value="1"/>
</dbReference>
<gene>
    <name evidence="2" type="ORF">RM423_11600</name>
</gene>
<dbReference type="SMART" id="SM00052">
    <property type="entry name" value="EAL"/>
    <property type="match status" value="1"/>
</dbReference>
<accession>A0ABU2JBB6</accession>
<sequence length="417" mass="45069">MNSDEQRRQARSARHYLFDGPLTRRLQITIALAARALEFPTAMVNILDEDFAHTISLVGAGDLAASPREGAMCDTTVRSGRPLIVADAAADARFADVPAVAAGALGSYVGVPLTGRESLVVGTICVIDVRSHQVDEGQVQRLVEFGKVVEDQLDLMRRLREHRTAGTVAAAELATAIRTGQIVPWYQPIIELGTGAIVGFEALARWQHPSGQLEEPGVFVPLAEDSDLIIDLDLMVMRQALTDLNQWQRHQPGTRMSVNLSARHFGRSEGLPQIHSVALDAGVAPEQIDLELTETIPLITDTTSNSSVTRLREQGFRVWLDDFGTGWSSLEHLIRLPVDGIKIDRVVALALGTHIGNAVTRAVTGLASEMGLITTIEGVETHRHATIAHQLGCDYAQGYLWSRPLPAAAVDAAMASA</sequence>
<dbReference type="PANTHER" id="PTHR33121">
    <property type="entry name" value="CYCLIC DI-GMP PHOSPHODIESTERASE PDEF"/>
    <property type="match status" value="1"/>
</dbReference>
<feature type="domain" description="EAL" evidence="1">
    <location>
        <begin position="166"/>
        <end position="417"/>
    </location>
</feature>
<dbReference type="RefSeq" id="WP_311423193.1">
    <property type="nucleotide sequence ID" value="NZ_JAVREH010000013.1"/>
</dbReference>
<dbReference type="CDD" id="cd01948">
    <property type="entry name" value="EAL"/>
    <property type="match status" value="1"/>
</dbReference>
<dbReference type="SUPFAM" id="SSF141868">
    <property type="entry name" value="EAL domain-like"/>
    <property type="match status" value="1"/>
</dbReference>
<dbReference type="SUPFAM" id="SSF55781">
    <property type="entry name" value="GAF domain-like"/>
    <property type="match status" value="1"/>
</dbReference>
<name>A0ABU2JBB6_9ACTN</name>
<dbReference type="InterPro" id="IPR003018">
    <property type="entry name" value="GAF"/>
</dbReference>
<dbReference type="Gene3D" id="3.20.20.450">
    <property type="entry name" value="EAL domain"/>
    <property type="match status" value="1"/>
</dbReference>
<dbReference type="PROSITE" id="PS50883">
    <property type="entry name" value="EAL"/>
    <property type="match status" value="1"/>
</dbReference>
<proteinExistence type="predicted"/>
<keyword evidence="3" id="KW-1185">Reference proteome</keyword>
<dbReference type="InterPro" id="IPR035919">
    <property type="entry name" value="EAL_sf"/>
</dbReference>
<organism evidence="2 3">
    <name type="scientific">Jatrophihabitans lederbergiae</name>
    <dbReference type="NCBI Taxonomy" id="3075547"/>
    <lineage>
        <taxon>Bacteria</taxon>
        <taxon>Bacillati</taxon>
        <taxon>Actinomycetota</taxon>
        <taxon>Actinomycetes</taxon>
        <taxon>Jatrophihabitantales</taxon>
        <taxon>Jatrophihabitantaceae</taxon>
        <taxon>Jatrophihabitans</taxon>
    </lineage>
</organism>
<protein>
    <submittedName>
        <fullName evidence="2">EAL domain-containing protein</fullName>
    </submittedName>
</protein>
<evidence type="ECO:0000313" key="2">
    <source>
        <dbReference type="EMBL" id="MDT0262041.1"/>
    </source>
</evidence>
<dbReference type="SMART" id="SM00065">
    <property type="entry name" value="GAF"/>
    <property type="match status" value="1"/>
</dbReference>
<reference evidence="3" key="1">
    <citation type="submission" date="2023-07" db="EMBL/GenBank/DDBJ databases">
        <title>30 novel species of actinomycetes from the DSMZ collection.</title>
        <authorList>
            <person name="Nouioui I."/>
        </authorList>
    </citation>
    <scope>NUCLEOTIDE SEQUENCE [LARGE SCALE GENOMIC DNA]</scope>
    <source>
        <strain evidence="3">DSM 44399</strain>
    </source>
</reference>
<dbReference type="Gene3D" id="3.30.450.40">
    <property type="match status" value="1"/>
</dbReference>
<evidence type="ECO:0000313" key="3">
    <source>
        <dbReference type="Proteomes" id="UP001183176"/>
    </source>
</evidence>
<dbReference type="InterPro" id="IPR050706">
    <property type="entry name" value="Cyclic-di-GMP_PDE-like"/>
</dbReference>
<dbReference type="Proteomes" id="UP001183176">
    <property type="component" value="Unassembled WGS sequence"/>
</dbReference>
<dbReference type="PANTHER" id="PTHR33121:SF70">
    <property type="entry name" value="SIGNALING PROTEIN YKOW"/>
    <property type="match status" value="1"/>
</dbReference>
<comment type="caution">
    <text evidence="2">The sequence shown here is derived from an EMBL/GenBank/DDBJ whole genome shotgun (WGS) entry which is preliminary data.</text>
</comment>
<dbReference type="Pfam" id="PF01590">
    <property type="entry name" value="GAF"/>
    <property type="match status" value="1"/>
</dbReference>
<dbReference type="InterPro" id="IPR001633">
    <property type="entry name" value="EAL_dom"/>
</dbReference>